<dbReference type="PANTHER" id="PTHR43791:SF13">
    <property type="entry name" value="MAJOR FACILITATOR SUPERFAMILY (MFS) PROFILE DOMAIN-CONTAINING PROTEIN"/>
    <property type="match status" value="1"/>
</dbReference>
<evidence type="ECO:0000256" key="5">
    <source>
        <dbReference type="ARBA" id="ARBA00023136"/>
    </source>
</evidence>
<feature type="transmembrane region" description="Helical" evidence="6">
    <location>
        <begin position="6"/>
        <end position="25"/>
    </location>
</feature>
<comment type="subcellular location">
    <subcellularLocation>
        <location evidence="1">Membrane</location>
        <topology evidence="1">Multi-pass membrane protein</topology>
    </subcellularLocation>
</comment>
<protein>
    <recommendedName>
        <fullName evidence="9">Major facilitator superfamily (MFS) profile domain-containing protein</fullName>
    </recommendedName>
</protein>
<sequence>MVIWHAGNIISNVISGLLAAAVLANMDELAGLASWRWFFILECAVSILVEVLGFFCLSNFPNNSPNSFNGEQSQMAQYRMLVSAGGVAEDDGDYWGGFRMACKDPFTWAFAALDFAIIVAQSFKDFFLRKILATLGFNETTTYLLQAPSYVVTYMVTLIIS</sequence>
<evidence type="ECO:0000313" key="7">
    <source>
        <dbReference type="EMBL" id="KFA69584.1"/>
    </source>
</evidence>
<accession>A0A084R049</accession>
<evidence type="ECO:0000256" key="4">
    <source>
        <dbReference type="ARBA" id="ARBA00022989"/>
    </source>
</evidence>
<dbReference type="InParanoid" id="A0A084R049"/>
<dbReference type="HOGENOM" id="CLU_1644832_0_0_1"/>
<dbReference type="EMBL" id="KL659407">
    <property type="protein sequence ID" value="KFA69584.1"/>
    <property type="molecule type" value="Genomic_DNA"/>
</dbReference>
<dbReference type="OrthoDB" id="2250022at2759"/>
<gene>
    <name evidence="7" type="ORF">S40285_08732</name>
</gene>
<organism evidence="7 8">
    <name type="scientific">Stachybotrys chlorohalonatus (strain IBT 40285)</name>
    <dbReference type="NCBI Taxonomy" id="1283841"/>
    <lineage>
        <taxon>Eukaryota</taxon>
        <taxon>Fungi</taxon>
        <taxon>Dikarya</taxon>
        <taxon>Ascomycota</taxon>
        <taxon>Pezizomycotina</taxon>
        <taxon>Sordariomycetes</taxon>
        <taxon>Hypocreomycetidae</taxon>
        <taxon>Hypocreales</taxon>
        <taxon>Stachybotryaceae</taxon>
        <taxon>Stachybotrys</taxon>
    </lineage>
</organism>
<keyword evidence="8" id="KW-1185">Reference proteome</keyword>
<keyword evidence="2" id="KW-0813">Transport</keyword>
<keyword evidence="3 6" id="KW-0812">Transmembrane</keyword>
<dbReference type="GO" id="GO:0016020">
    <property type="term" value="C:membrane"/>
    <property type="evidence" value="ECO:0007669"/>
    <property type="project" value="UniProtKB-SubCell"/>
</dbReference>
<evidence type="ECO:0000256" key="2">
    <source>
        <dbReference type="ARBA" id="ARBA00022448"/>
    </source>
</evidence>
<evidence type="ECO:0000256" key="1">
    <source>
        <dbReference type="ARBA" id="ARBA00004141"/>
    </source>
</evidence>
<dbReference type="Gene3D" id="1.20.1250.20">
    <property type="entry name" value="MFS general substrate transporter like domains"/>
    <property type="match status" value="1"/>
</dbReference>
<dbReference type="GO" id="GO:0022857">
    <property type="term" value="F:transmembrane transporter activity"/>
    <property type="evidence" value="ECO:0007669"/>
    <property type="project" value="TreeGrafter"/>
</dbReference>
<feature type="transmembrane region" description="Helical" evidence="6">
    <location>
        <begin position="37"/>
        <end position="60"/>
    </location>
</feature>
<reference evidence="7 8" key="1">
    <citation type="journal article" date="2014" name="BMC Genomics">
        <title>Comparative genome sequencing reveals chemotype-specific gene clusters in the toxigenic black mold Stachybotrys.</title>
        <authorList>
            <person name="Semeiks J."/>
            <person name="Borek D."/>
            <person name="Otwinowski Z."/>
            <person name="Grishin N.V."/>
        </authorList>
    </citation>
    <scope>NUCLEOTIDE SEQUENCE [LARGE SCALE GENOMIC DNA]</scope>
    <source>
        <strain evidence="7 8">IBT 40285</strain>
    </source>
</reference>
<keyword evidence="5 6" id="KW-0472">Membrane</keyword>
<dbReference type="SUPFAM" id="SSF103473">
    <property type="entry name" value="MFS general substrate transporter"/>
    <property type="match status" value="1"/>
</dbReference>
<evidence type="ECO:0008006" key="9">
    <source>
        <dbReference type="Google" id="ProtNLM"/>
    </source>
</evidence>
<feature type="transmembrane region" description="Helical" evidence="6">
    <location>
        <begin position="105"/>
        <end position="123"/>
    </location>
</feature>
<dbReference type="InterPro" id="IPR036259">
    <property type="entry name" value="MFS_trans_sf"/>
</dbReference>
<evidence type="ECO:0000313" key="8">
    <source>
        <dbReference type="Proteomes" id="UP000028524"/>
    </source>
</evidence>
<proteinExistence type="predicted"/>
<evidence type="ECO:0000256" key="6">
    <source>
        <dbReference type="SAM" id="Phobius"/>
    </source>
</evidence>
<dbReference type="PANTHER" id="PTHR43791">
    <property type="entry name" value="PERMEASE-RELATED"/>
    <property type="match status" value="1"/>
</dbReference>
<name>A0A084R049_STAC4</name>
<dbReference type="Proteomes" id="UP000028524">
    <property type="component" value="Unassembled WGS sequence"/>
</dbReference>
<evidence type="ECO:0000256" key="3">
    <source>
        <dbReference type="ARBA" id="ARBA00022692"/>
    </source>
</evidence>
<dbReference type="AlphaFoldDB" id="A0A084R049"/>
<keyword evidence="4 6" id="KW-1133">Transmembrane helix</keyword>